<evidence type="ECO:0000256" key="1">
    <source>
        <dbReference type="ARBA" id="ARBA00004323"/>
    </source>
</evidence>
<evidence type="ECO:0008006" key="10">
    <source>
        <dbReference type="Google" id="ProtNLM"/>
    </source>
</evidence>
<dbReference type="Gene3D" id="3.40.50.300">
    <property type="entry name" value="P-loop containing nucleotide triphosphate hydrolases"/>
    <property type="match status" value="1"/>
</dbReference>
<evidence type="ECO:0000256" key="6">
    <source>
        <dbReference type="ARBA" id="ARBA00023136"/>
    </source>
</evidence>
<evidence type="ECO:0000256" key="2">
    <source>
        <dbReference type="ARBA" id="ARBA00022679"/>
    </source>
</evidence>
<dbReference type="GO" id="GO:0016051">
    <property type="term" value="P:carbohydrate biosynthetic process"/>
    <property type="evidence" value="ECO:0007669"/>
    <property type="project" value="InterPro"/>
</dbReference>
<comment type="subcellular location">
    <subcellularLocation>
        <location evidence="1">Golgi apparatus membrane</location>
        <topology evidence="1">Single-pass type II membrane protein</topology>
    </subcellularLocation>
</comment>
<evidence type="ECO:0000256" key="7">
    <source>
        <dbReference type="ARBA" id="ARBA00023180"/>
    </source>
</evidence>
<evidence type="ECO:0000256" key="3">
    <source>
        <dbReference type="ARBA" id="ARBA00022692"/>
    </source>
</evidence>
<dbReference type="EMBL" id="CP035042">
    <property type="protein sequence ID" value="QHC50287.1"/>
    <property type="molecule type" value="Genomic_DNA"/>
</dbReference>
<accession>A0A6I6SRM8</accession>
<protein>
    <recommendedName>
        <fullName evidence="10">Sulfotransferase family protein</fullName>
    </recommendedName>
</protein>
<keyword evidence="9" id="KW-1185">Reference proteome</keyword>
<keyword evidence="5" id="KW-0333">Golgi apparatus</keyword>
<keyword evidence="4" id="KW-1133">Transmembrane helix</keyword>
<evidence type="ECO:0000256" key="5">
    <source>
        <dbReference type="ARBA" id="ARBA00023034"/>
    </source>
</evidence>
<dbReference type="InterPro" id="IPR018011">
    <property type="entry name" value="Carb_sulfotrans_8-10"/>
</dbReference>
<organism evidence="8 9">
    <name type="scientific">Billgrantia tianxiuensis</name>
    <dbReference type="NCBI Taxonomy" id="2497861"/>
    <lineage>
        <taxon>Bacteria</taxon>
        <taxon>Pseudomonadati</taxon>
        <taxon>Pseudomonadota</taxon>
        <taxon>Gammaproteobacteria</taxon>
        <taxon>Oceanospirillales</taxon>
        <taxon>Halomonadaceae</taxon>
        <taxon>Billgrantia</taxon>
    </lineage>
</organism>
<sequence length="230" mass="27629">MASLIVFQRRLLVLSHFHKTIFVHIPKCGGQSIEDIYIRETGLTWKNRAPLLLRKRADGESAPPRLAHLTIKEYLENKYVSNEMFDSYFKFSVIRNPYTRVVSFYKYMGFSDKISINEFCQEYLVKFNSKKHAKYWFYMPQVNFLLMRDGRVGIDKLLRLENLQEDWERSVLSLTNVVTSKVPHVNISKESDESTRRTDYLRELNKKSFEVINRLYDKDFLFFNYERRLY</sequence>
<gene>
    <name evidence="8" type="ORF">EKK97_12805</name>
</gene>
<dbReference type="KEGG" id="htx:EKK97_12805"/>
<dbReference type="AlphaFoldDB" id="A0A6I6SRM8"/>
<name>A0A6I6SRM8_9GAMM</name>
<keyword evidence="7" id="KW-0325">Glycoprotein</keyword>
<evidence type="ECO:0000256" key="4">
    <source>
        <dbReference type="ARBA" id="ARBA00022989"/>
    </source>
</evidence>
<dbReference type="PANTHER" id="PTHR12137">
    <property type="entry name" value="CARBOHYDRATE SULFOTRANSFERASE"/>
    <property type="match status" value="1"/>
</dbReference>
<keyword evidence="3" id="KW-0812">Transmembrane</keyword>
<evidence type="ECO:0000313" key="8">
    <source>
        <dbReference type="EMBL" id="QHC50287.1"/>
    </source>
</evidence>
<reference evidence="8 9" key="1">
    <citation type="submission" date="2019-01" db="EMBL/GenBank/DDBJ databases">
        <title>Complete genome of a denitifying bacterium Halomons sp. BC-M4-5.</title>
        <authorList>
            <person name="Wang L."/>
            <person name="Shao Z."/>
        </authorList>
    </citation>
    <scope>NUCLEOTIDE SEQUENCE [LARGE SCALE GENOMIC DNA]</scope>
    <source>
        <strain evidence="8 9">BC-M4-5</strain>
    </source>
</reference>
<dbReference type="InterPro" id="IPR027417">
    <property type="entry name" value="P-loop_NTPase"/>
</dbReference>
<dbReference type="GO" id="GO:0016020">
    <property type="term" value="C:membrane"/>
    <property type="evidence" value="ECO:0007669"/>
    <property type="project" value="InterPro"/>
</dbReference>
<dbReference type="InterPro" id="IPR005331">
    <property type="entry name" value="Sulfotransferase"/>
</dbReference>
<dbReference type="PANTHER" id="PTHR12137:SF54">
    <property type="entry name" value="CARBOHYDRATE SULFOTRANSFERASE"/>
    <property type="match status" value="1"/>
</dbReference>
<keyword evidence="6" id="KW-0472">Membrane</keyword>
<dbReference type="Proteomes" id="UP000464013">
    <property type="component" value="Chromosome"/>
</dbReference>
<keyword evidence="2" id="KW-0808">Transferase</keyword>
<dbReference type="GO" id="GO:0008146">
    <property type="term" value="F:sulfotransferase activity"/>
    <property type="evidence" value="ECO:0007669"/>
    <property type="project" value="InterPro"/>
</dbReference>
<proteinExistence type="predicted"/>
<dbReference type="Pfam" id="PF03567">
    <property type="entry name" value="Sulfotransfer_2"/>
    <property type="match status" value="1"/>
</dbReference>
<evidence type="ECO:0000313" key="9">
    <source>
        <dbReference type="Proteomes" id="UP000464013"/>
    </source>
</evidence>